<feature type="region of interest" description="Disordered" evidence="1">
    <location>
        <begin position="190"/>
        <end position="210"/>
    </location>
</feature>
<organism evidence="3 4">
    <name type="scientific">Plutella xylostella</name>
    <name type="common">Diamondback moth</name>
    <name type="synonym">Plutella maculipennis</name>
    <dbReference type="NCBI Taxonomy" id="51655"/>
    <lineage>
        <taxon>Eukaryota</taxon>
        <taxon>Metazoa</taxon>
        <taxon>Ecdysozoa</taxon>
        <taxon>Arthropoda</taxon>
        <taxon>Hexapoda</taxon>
        <taxon>Insecta</taxon>
        <taxon>Pterygota</taxon>
        <taxon>Neoptera</taxon>
        <taxon>Endopterygota</taxon>
        <taxon>Lepidoptera</taxon>
        <taxon>Glossata</taxon>
        <taxon>Ditrysia</taxon>
        <taxon>Yponomeutoidea</taxon>
        <taxon>Plutellidae</taxon>
        <taxon>Plutella</taxon>
    </lineage>
</organism>
<dbReference type="Proteomes" id="UP000653454">
    <property type="component" value="Unassembled WGS sequence"/>
</dbReference>
<keyword evidence="4" id="KW-1185">Reference proteome</keyword>
<dbReference type="PROSITE" id="PS51257">
    <property type="entry name" value="PROKAR_LIPOPROTEIN"/>
    <property type="match status" value="1"/>
</dbReference>
<feature type="signal peptide" evidence="2">
    <location>
        <begin position="1"/>
        <end position="17"/>
    </location>
</feature>
<feature type="compositionally biased region" description="Polar residues" evidence="1">
    <location>
        <begin position="259"/>
        <end position="270"/>
    </location>
</feature>
<dbReference type="AlphaFoldDB" id="A0A8S4G406"/>
<evidence type="ECO:0000256" key="2">
    <source>
        <dbReference type="SAM" id="SignalP"/>
    </source>
</evidence>
<evidence type="ECO:0000256" key="1">
    <source>
        <dbReference type="SAM" id="MobiDB-lite"/>
    </source>
</evidence>
<dbReference type="EMBL" id="CAJHNJ030000065">
    <property type="protein sequence ID" value="CAG9133652.1"/>
    <property type="molecule type" value="Genomic_DNA"/>
</dbReference>
<feature type="compositionally biased region" description="Basic and acidic residues" evidence="1">
    <location>
        <begin position="76"/>
        <end position="86"/>
    </location>
</feature>
<feature type="region of interest" description="Disordered" evidence="1">
    <location>
        <begin position="252"/>
        <end position="286"/>
    </location>
</feature>
<keyword evidence="2" id="KW-0732">Signal</keyword>
<feature type="region of interest" description="Disordered" evidence="1">
    <location>
        <begin position="76"/>
        <end position="162"/>
    </location>
</feature>
<sequence>MLSKLTYFIWFFVSCHGLSTKEEELKNIIKSMPEAERNEFIQSLAKTLNISKSVPPNLSTLKEMEDVTEVIDPTMDSHKEEPKEIFPDLAEQGKNVTFIRDDDNNDDDDMQDKNSFVDDNLSDNEAGNISKRNRDDDGKDTDDQEDGKNRKDFTHRSTTTSKSVKVIEKTVDKITHNSIDLNSSISHVVEKRSESSLQNDLPPESHNLKSNEHTSTIITTLAPESYESTTDSEMVSVSVEIGTLDFNKSETNFHDEINPKNTNNTEQPVAQTELDKKDDDNVKETPHVTNNYTMDSIDEATSTSLKIEGSKSTTFSSIIPTTIIKTEIIKNETNPIVFLQNKQERPEDDKRLIGAGFENTTVHPDAKQQSVSVSTQLHDNAWGIKAYYNVLNYLGVNESADNIKMITKNERSKAKVVSKVKDKVTNKENLVKSTVSDKINENFTGDIKDYLEHSRIIYNNMLKVAKNVKNMDVKPKIESRDAIVYFLNERPQHKRKRNKPKYELYYKTQKGYIRQHYLADDGMNDPIKENKKTSLDDLEPFFSMMEHMINRNDKKLVSYDWLAATVDIQAAIVKLTSLSAKIYEGISIHPYDLSLLKYTQHLFNAVKPHGGDPEIISLRRMHTRDSLLTFLDELRGRLFNLHNSIKQIAQATTYRNQNWFRDLKAVYLRKPSQKQVLEVLLHLVSSGFFSLIDHSAVKWVQGDYLSYILSHREEVLKTENELRVALRILRELKRFGN</sequence>
<protein>
    <submittedName>
        <fullName evidence="3">(diamondback moth) hypothetical protein</fullName>
    </submittedName>
</protein>
<proteinExistence type="predicted"/>
<feature type="compositionally biased region" description="Basic and acidic residues" evidence="1">
    <location>
        <begin position="146"/>
        <end position="155"/>
    </location>
</feature>
<comment type="caution">
    <text evidence="3">The sequence shown here is derived from an EMBL/GenBank/DDBJ whole genome shotgun (WGS) entry which is preliminary data.</text>
</comment>
<evidence type="ECO:0000313" key="4">
    <source>
        <dbReference type="Proteomes" id="UP000653454"/>
    </source>
</evidence>
<feature type="chain" id="PRO_5035838111" evidence="2">
    <location>
        <begin position="18"/>
        <end position="737"/>
    </location>
</feature>
<accession>A0A8S4G406</accession>
<evidence type="ECO:0000313" key="3">
    <source>
        <dbReference type="EMBL" id="CAG9133652.1"/>
    </source>
</evidence>
<gene>
    <name evidence="3" type="ORF">PLXY2_LOCUS11858</name>
</gene>
<feature type="compositionally biased region" description="Basic and acidic residues" evidence="1">
    <location>
        <begin position="273"/>
        <end position="286"/>
    </location>
</feature>
<reference evidence="3" key="1">
    <citation type="submission" date="2020-11" db="EMBL/GenBank/DDBJ databases">
        <authorList>
            <person name="Whiteford S."/>
        </authorList>
    </citation>
    <scope>NUCLEOTIDE SEQUENCE</scope>
</reference>
<name>A0A8S4G406_PLUXY</name>